<evidence type="ECO:0000256" key="1">
    <source>
        <dbReference type="ARBA" id="ARBA00010641"/>
    </source>
</evidence>
<dbReference type="GO" id="GO:0003677">
    <property type="term" value="F:DNA binding"/>
    <property type="evidence" value="ECO:0007669"/>
    <property type="project" value="InterPro"/>
</dbReference>
<dbReference type="SUPFAM" id="SSF88659">
    <property type="entry name" value="Sigma3 and sigma4 domains of RNA polymerase sigma factors"/>
    <property type="match status" value="1"/>
</dbReference>
<keyword evidence="8" id="KW-1185">Reference proteome</keyword>
<comment type="caution">
    <text evidence="7">The sequence shown here is derived from an EMBL/GenBank/DDBJ whole genome shotgun (WGS) entry which is preliminary data.</text>
</comment>
<dbReference type="Proteomes" id="UP000707206">
    <property type="component" value="Unassembled WGS sequence"/>
</dbReference>
<evidence type="ECO:0000313" key="8">
    <source>
        <dbReference type="Proteomes" id="UP000707206"/>
    </source>
</evidence>
<dbReference type="RefSeq" id="WP_152575717.1">
    <property type="nucleotide sequence ID" value="NZ_VIKU02000006.1"/>
</dbReference>
<dbReference type="InterPro" id="IPR036388">
    <property type="entry name" value="WH-like_DNA-bd_sf"/>
</dbReference>
<evidence type="ECO:0000259" key="5">
    <source>
        <dbReference type="Pfam" id="PF04542"/>
    </source>
</evidence>
<accession>A0A967AVL8</accession>
<dbReference type="PANTHER" id="PTHR43133">
    <property type="entry name" value="RNA POLYMERASE ECF-TYPE SIGMA FACTO"/>
    <property type="match status" value="1"/>
</dbReference>
<dbReference type="InterPro" id="IPR013325">
    <property type="entry name" value="RNA_pol_sigma_r2"/>
</dbReference>
<organism evidence="7 8">
    <name type="scientific">Pelagihabitans pacificus</name>
    <dbReference type="NCBI Taxonomy" id="2696054"/>
    <lineage>
        <taxon>Bacteria</taxon>
        <taxon>Pseudomonadati</taxon>
        <taxon>Bacteroidota</taxon>
        <taxon>Flavobacteriia</taxon>
        <taxon>Flavobacteriales</taxon>
        <taxon>Flavobacteriaceae</taxon>
        <taxon>Pelagihabitans</taxon>
    </lineage>
</organism>
<dbReference type="SUPFAM" id="SSF88946">
    <property type="entry name" value="Sigma2 domain of RNA polymerase sigma factors"/>
    <property type="match status" value="1"/>
</dbReference>
<evidence type="ECO:0000256" key="4">
    <source>
        <dbReference type="ARBA" id="ARBA00023163"/>
    </source>
</evidence>
<name>A0A967AVL8_9FLAO</name>
<dbReference type="InterPro" id="IPR007627">
    <property type="entry name" value="RNA_pol_sigma70_r2"/>
</dbReference>
<reference evidence="7" key="1">
    <citation type="submission" date="2019-07" db="EMBL/GenBank/DDBJ databases">
        <authorList>
            <person name="De-Chao Zhang Q."/>
        </authorList>
    </citation>
    <scope>NUCLEOTIDE SEQUENCE</scope>
    <source>
        <strain evidence="7">TP-CH-4</strain>
    </source>
</reference>
<keyword evidence="3" id="KW-0731">Sigma factor</keyword>
<dbReference type="AlphaFoldDB" id="A0A967AVL8"/>
<evidence type="ECO:0000313" key="7">
    <source>
        <dbReference type="EMBL" id="NHF61221.1"/>
    </source>
</evidence>
<keyword evidence="2" id="KW-0805">Transcription regulation</keyword>
<dbReference type="GO" id="GO:0016987">
    <property type="term" value="F:sigma factor activity"/>
    <property type="evidence" value="ECO:0007669"/>
    <property type="project" value="UniProtKB-KW"/>
</dbReference>
<dbReference type="Pfam" id="PF04542">
    <property type="entry name" value="Sigma70_r2"/>
    <property type="match status" value="1"/>
</dbReference>
<dbReference type="NCBIfam" id="TIGR02937">
    <property type="entry name" value="sigma70-ECF"/>
    <property type="match status" value="1"/>
</dbReference>
<dbReference type="InterPro" id="IPR039425">
    <property type="entry name" value="RNA_pol_sigma-70-like"/>
</dbReference>
<keyword evidence="4" id="KW-0804">Transcription</keyword>
<dbReference type="PANTHER" id="PTHR43133:SF32">
    <property type="entry name" value="BLR3042 PROTEIN"/>
    <property type="match status" value="1"/>
</dbReference>
<dbReference type="InterPro" id="IPR014284">
    <property type="entry name" value="RNA_pol_sigma-70_dom"/>
</dbReference>
<dbReference type="Gene3D" id="1.10.1740.10">
    <property type="match status" value="1"/>
</dbReference>
<dbReference type="CDD" id="cd06171">
    <property type="entry name" value="Sigma70_r4"/>
    <property type="match status" value="1"/>
</dbReference>
<evidence type="ECO:0000256" key="3">
    <source>
        <dbReference type="ARBA" id="ARBA00023082"/>
    </source>
</evidence>
<reference evidence="7" key="2">
    <citation type="submission" date="2020-03" db="EMBL/GenBank/DDBJ databases">
        <title>Flavobacteriaceae bacterium strain TP-CH-4, a member of the family Flavobacteriaceae isolated from a deep-sea seamount.</title>
        <authorList>
            <person name="Zhang D.-C."/>
        </authorList>
    </citation>
    <scope>NUCLEOTIDE SEQUENCE</scope>
    <source>
        <strain evidence="7">TP-CH-4</strain>
    </source>
</reference>
<dbReference type="GO" id="GO:0006352">
    <property type="term" value="P:DNA-templated transcription initiation"/>
    <property type="evidence" value="ECO:0007669"/>
    <property type="project" value="InterPro"/>
</dbReference>
<comment type="similarity">
    <text evidence="1">Belongs to the sigma-70 factor family. ECF subfamily.</text>
</comment>
<proteinExistence type="inferred from homology"/>
<evidence type="ECO:0000259" key="6">
    <source>
        <dbReference type="Pfam" id="PF08281"/>
    </source>
</evidence>
<evidence type="ECO:0000256" key="2">
    <source>
        <dbReference type="ARBA" id="ARBA00023015"/>
    </source>
</evidence>
<protein>
    <submittedName>
        <fullName evidence="7">RNA polymerase sigma factor</fullName>
    </submittedName>
</protein>
<feature type="domain" description="RNA polymerase sigma-70 region 2" evidence="5">
    <location>
        <begin position="26"/>
        <end position="92"/>
    </location>
</feature>
<gene>
    <name evidence="7" type="ORF">FK220_017850</name>
</gene>
<dbReference type="InterPro" id="IPR013324">
    <property type="entry name" value="RNA_pol_sigma_r3/r4-like"/>
</dbReference>
<sequence length="177" mass="20720">MTSRKVFDALLVLQYQSGDSKALDLLVKRHHERLCRQAYWYTRDMEASKDIVQDCWGIIIRKIGGLRDANAFESWAMRIVTRKSLNFLNRDKKAQRQISEIPSTKEDANYDEEHQTNLIQIKKAIQQLPKDHQVVLRLFYTEEYSLKAISSILDVSVGTVKSRLFHAREKLKIIVKK</sequence>
<dbReference type="EMBL" id="VIKU02000006">
    <property type="protein sequence ID" value="NHF61221.1"/>
    <property type="molecule type" value="Genomic_DNA"/>
</dbReference>
<dbReference type="Pfam" id="PF08281">
    <property type="entry name" value="Sigma70_r4_2"/>
    <property type="match status" value="1"/>
</dbReference>
<feature type="domain" description="RNA polymerase sigma factor 70 region 4 type 2" evidence="6">
    <location>
        <begin position="120"/>
        <end position="171"/>
    </location>
</feature>
<dbReference type="InterPro" id="IPR013249">
    <property type="entry name" value="RNA_pol_sigma70_r4_t2"/>
</dbReference>
<dbReference type="Gene3D" id="1.10.10.10">
    <property type="entry name" value="Winged helix-like DNA-binding domain superfamily/Winged helix DNA-binding domain"/>
    <property type="match status" value="1"/>
</dbReference>